<comment type="caution">
    <text evidence="4">The sequence shown here is derived from an EMBL/GenBank/DDBJ whole genome shotgun (WGS) entry which is preliminary data.</text>
</comment>
<evidence type="ECO:0000313" key="4">
    <source>
        <dbReference type="EMBL" id="KAK5087275.1"/>
    </source>
</evidence>
<evidence type="ECO:0000313" key="5">
    <source>
        <dbReference type="Proteomes" id="UP001345013"/>
    </source>
</evidence>
<feature type="region of interest" description="Disordered" evidence="1">
    <location>
        <begin position="1110"/>
        <end position="1167"/>
    </location>
</feature>
<dbReference type="Pfam" id="PF24054">
    <property type="entry name" value="DUF7357"/>
    <property type="match status" value="1"/>
</dbReference>
<feature type="compositionally biased region" description="Acidic residues" evidence="1">
    <location>
        <begin position="457"/>
        <end position="476"/>
    </location>
</feature>
<sequence length="1430" mass="158412">MRLRVTVQRHELPEVRHLFNTTAAHGPGKQRIETVAELVSAVNTVVPLESSDGEWGLEEYLVEVNDYECLHYQELQDVLRDDDEVVIRGLTTNEIKERRNGGRLQITADGRHLIDGVCWGRRFKPGFGRPEVYIPPRKKRRLLAEESNDPQLALPALHDAPPAVSEAIAFIDKKEYGGEDGEDDDEDDEEDEEYEDEEDADDDYESIADDLEDVEEEDEEANYEPDEDAMKLPTDDKRLLVNARTEDPRNLPSAPEETELRVDDVDTVDSDGELVTHGHQHRGRKRKRARAEELVIEVAKEIHTYDPQHPGSERKLARVEELLHQVAKDIEPSFAGFSSPAKLSQQEDAYPVVGTIEADHDIIHLGKHVVEQKKTTSSHHATSVAGSDSSDDEADAFQTNGTLEQPEYRAFEHRLLELRNGHASKSVRSSDNEAEEVQEKKTLRFANHSVKKKPSDPQDDDTLSSESDPSDDDDEDNGHATSSIRDRVQENQPDMEDTSSSGSDVDSDSDSSSAEDSSSEESSDSGESSSSSSTGDSLSSVESKKKATNGESLNKTSEENGTITNVQPPSNLAATQRQQQPTTLVPRQVVKVSAPPGQGQLKTKRNNERKKLNKVMKRLKEEGKVHENANFEELKAYLRGHGGEAPETGPLPESRAQVDAEADEMEARKAAIFQRLNAAASSEPEAANQAHPAAADATTVEQAEERPTEVTVTEETEQPTDPQLVAEASPVREDVFPEQPTEEPSPKRARLDMASSRRMVFNALGVRTPKTAAAEQALREKLAKPSRQVKAKEVKQQADTMSASAPLLKDASQHRWKKKLTVSAVECVSRHKHIEIPPFPFKHPWQVKKEKEEARKAGIPDTFLQYDDSVEDDKMQDMSEDEAMDDKQPSQSVITSRTLTAGDEPVDDDMPIPEKFDDLPVLKQTDLAEGAVVAYRQLHMNDRFEPEESPYRVARIIAKNGKELQLQLASKYRDPVDTQYDADTGERIYSKFDMPLSQGDHDEVDDGVRETSFDQLIRPKLVAPSETAKVFVAESQQLRPQASANGSTSNEPRLRGGFIEDSTTSRVAESQTTVDTPRRVEINDIIKEAGFDSALDEQLLQPLQEPEPVSAYGAQASEDREQEQPEDQVDETQNTTNHWSSSPNPVSSQFQALADSSAVRGSSVPSESIIESVRYPNLSQLGLDTPSLNVQSSSHQDAQRLTPTPAIDTSVMLKSPNLGEDNFPAVNNDQHDSLPSEVPQTQPEQQEEETESQDRGKSTRGQRKAGRASFAGLDGYVSAGEDSDAGPSEDDESLDSNGFPSLRALTSSQKSRNLAETEIEPERVRRSPRVNRSKNTGKPSESLWTDDESDSHTQKQVKASASQRDTRAARLSQIPEDTVVVDLTQSSPNEHSAKPVRSTARTGGGQASAFRRSFEGLGEKSFLKRKKRSL</sequence>
<evidence type="ECO:0000259" key="3">
    <source>
        <dbReference type="Pfam" id="PF24054"/>
    </source>
</evidence>
<dbReference type="InterPro" id="IPR055781">
    <property type="entry name" value="DUF7357"/>
</dbReference>
<protein>
    <submittedName>
        <fullName evidence="4">Uncharacterized protein</fullName>
    </submittedName>
</protein>
<proteinExistence type="predicted"/>
<feature type="region of interest" description="Disordered" evidence="1">
    <location>
        <begin position="172"/>
        <end position="288"/>
    </location>
</feature>
<feature type="region of interest" description="Disordered" evidence="1">
    <location>
        <begin position="678"/>
        <end position="754"/>
    </location>
</feature>
<evidence type="ECO:0000259" key="2">
    <source>
        <dbReference type="Pfam" id="PF23086"/>
    </source>
</evidence>
<feature type="compositionally biased region" description="Polar residues" evidence="1">
    <location>
        <begin position="1061"/>
        <end position="1075"/>
    </location>
</feature>
<feature type="compositionally biased region" description="Polar residues" evidence="1">
    <location>
        <begin position="1354"/>
        <end position="1363"/>
    </location>
</feature>
<feature type="domain" description="DUF7357" evidence="3">
    <location>
        <begin position="1"/>
        <end position="137"/>
    </location>
</feature>
<gene>
    <name evidence="4" type="ORF">LTR24_006870</name>
</gene>
<feature type="region of interest" description="Disordered" evidence="1">
    <location>
        <begin position="1179"/>
        <end position="1430"/>
    </location>
</feature>
<feature type="region of interest" description="Disordered" evidence="1">
    <location>
        <begin position="779"/>
        <end position="806"/>
    </location>
</feature>
<evidence type="ECO:0000256" key="1">
    <source>
        <dbReference type="SAM" id="MobiDB-lite"/>
    </source>
</evidence>
<feature type="compositionally biased region" description="Polar residues" evidence="1">
    <location>
        <begin position="1295"/>
        <end position="1314"/>
    </location>
</feature>
<feature type="domain" description="Coilin tudor" evidence="2">
    <location>
        <begin position="915"/>
        <end position="1022"/>
    </location>
</feature>
<reference evidence="4 5" key="1">
    <citation type="submission" date="2023-08" db="EMBL/GenBank/DDBJ databases">
        <title>Black Yeasts Isolated from many extreme environments.</title>
        <authorList>
            <person name="Coleine C."/>
            <person name="Stajich J.E."/>
            <person name="Selbmann L."/>
        </authorList>
    </citation>
    <scope>NUCLEOTIDE SEQUENCE [LARGE SCALE GENOMIC DNA]</scope>
    <source>
        <strain evidence="4 5">CCFEE 5885</strain>
    </source>
</reference>
<feature type="compositionally biased region" description="Polar residues" evidence="1">
    <location>
        <begin position="1038"/>
        <end position="1051"/>
    </location>
</feature>
<feature type="compositionally biased region" description="Low complexity" evidence="1">
    <location>
        <begin position="525"/>
        <end position="541"/>
    </location>
</feature>
<feature type="compositionally biased region" description="Low complexity" evidence="1">
    <location>
        <begin position="498"/>
        <end position="516"/>
    </location>
</feature>
<feature type="compositionally biased region" description="Polar residues" evidence="1">
    <location>
        <begin position="549"/>
        <end position="585"/>
    </location>
</feature>
<feature type="region of interest" description="Disordered" evidence="1">
    <location>
        <begin position="1038"/>
        <end position="1076"/>
    </location>
</feature>
<dbReference type="EMBL" id="JAVRRG010000094">
    <property type="protein sequence ID" value="KAK5087275.1"/>
    <property type="molecule type" value="Genomic_DNA"/>
</dbReference>
<feature type="compositionally biased region" description="Basic residues" evidence="1">
    <location>
        <begin position="278"/>
        <end position="288"/>
    </location>
</feature>
<feature type="compositionally biased region" description="Polar residues" evidence="1">
    <location>
        <begin position="1131"/>
        <end position="1151"/>
    </location>
</feature>
<feature type="compositionally biased region" description="Basic and acidic residues" evidence="1">
    <location>
        <begin position="228"/>
        <end position="249"/>
    </location>
</feature>
<dbReference type="InterPro" id="IPR056398">
    <property type="entry name" value="Tudor_Coilin"/>
</dbReference>
<feature type="compositionally biased region" description="Acidic residues" evidence="1">
    <location>
        <begin position="1281"/>
        <end position="1294"/>
    </location>
</feature>
<feature type="region of interest" description="Disordered" evidence="1">
    <location>
        <begin position="640"/>
        <end position="663"/>
    </location>
</feature>
<feature type="compositionally biased region" description="Low complexity" evidence="1">
    <location>
        <begin position="1235"/>
        <end position="1244"/>
    </location>
</feature>
<feature type="compositionally biased region" description="Basic and acidic residues" evidence="1">
    <location>
        <begin position="406"/>
        <end position="420"/>
    </location>
</feature>
<accession>A0ABR0K520</accession>
<dbReference type="Pfam" id="PF23086">
    <property type="entry name" value="Tudor_Coilin"/>
    <property type="match status" value="1"/>
</dbReference>
<feature type="compositionally biased region" description="Polar residues" evidence="1">
    <location>
        <begin position="889"/>
        <end position="899"/>
    </location>
</feature>
<feature type="compositionally biased region" description="Basic and acidic residues" evidence="1">
    <location>
        <begin position="1412"/>
        <end position="1422"/>
    </location>
</feature>
<name>A0ABR0K520_9EURO</name>
<feature type="region of interest" description="Disordered" evidence="1">
    <location>
        <begin position="874"/>
        <end position="911"/>
    </location>
</feature>
<feature type="compositionally biased region" description="Acidic residues" evidence="1">
    <location>
        <begin position="178"/>
        <end position="227"/>
    </location>
</feature>
<dbReference type="Proteomes" id="UP001345013">
    <property type="component" value="Unassembled WGS sequence"/>
</dbReference>
<organism evidence="4 5">
    <name type="scientific">Lithohypha guttulata</name>
    <dbReference type="NCBI Taxonomy" id="1690604"/>
    <lineage>
        <taxon>Eukaryota</taxon>
        <taxon>Fungi</taxon>
        <taxon>Dikarya</taxon>
        <taxon>Ascomycota</taxon>
        <taxon>Pezizomycotina</taxon>
        <taxon>Eurotiomycetes</taxon>
        <taxon>Chaetothyriomycetidae</taxon>
        <taxon>Chaetothyriales</taxon>
        <taxon>Trichomeriaceae</taxon>
        <taxon>Lithohypha</taxon>
    </lineage>
</organism>
<feature type="region of interest" description="Disordered" evidence="1">
    <location>
        <begin position="367"/>
        <end position="611"/>
    </location>
</feature>
<keyword evidence="5" id="KW-1185">Reference proteome</keyword>
<feature type="compositionally biased region" description="Polar residues" evidence="1">
    <location>
        <begin position="1333"/>
        <end position="1343"/>
    </location>
</feature>
<feature type="compositionally biased region" description="Polar residues" evidence="1">
    <location>
        <begin position="1179"/>
        <end position="1202"/>
    </location>
</feature>
<feature type="compositionally biased region" description="Low complexity" evidence="1">
    <location>
        <begin position="678"/>
        <end position="697"/>
    </location>
</feature>